<organism evidence="1 2">
    <name type="scientific">Microbacterium bandirmense</name>
    <dbReference type="NCBI Taxonomy" id="3122050"/>
    <lineage>
        <taxon>Bacteria</taxon>
        <taxon>Bacillati</taxon>
        <taxon>Actinomycetota</taxon>
        <taxon>Actinomycetes</taxon>
        <taxon>Micrococcales</taxon>
        <taxon>Microbacteriaceae</taxon>
        <taxon>Microbacterium</taxon>
    </lineage>
</organism>
<keyword evidence="1" id="KW-0808">Transferase</keyword>
<dbReference type="RefSeq" id="WP_337331917.1">
    <property type="nucleotide sequence ID" value="NZ_JBBDGM010000005.1"/>
</dbReference>
<comment type="caution">
    <text evidence="1">The sequence shown here is derived from an EMBL/GenBank/DDBJ whole genome shotgun (WGS) entry which is preliminary data.</text>
</comment>
<keyword evidence="2" id="KW-1185">Reference proteome</keyword>
<reference evidence="1 2" key="1">
    <citation type="submission" date="2024-02" db="EMBL/GenBank/DDBJ databases">
        <authorList>
            <person name="Saticioglu I.B."/>
        </authorList>
    </citation>
    <scope>NUCLEOTIDE SEQUENCE [LARGE SCALE GENOMIC DNA]</scope>
    <source>
        <strain evidence="1 2">Mu-80</strain>
    </source>
</reference>
<name>A0ABU8LAA4_9MICO</name>
<dbReference type="Gene3D" id="3.40.50.2000">
    <property type="entry name" value="Glycogen Phosphorylase B"/>
    <property type="match status" value="1"/>
</dbReference>
<dbReference type="GO" id="GO:0016757">
    <property type="term" value="F:glycosyltransferase activity"/>
    <property type="evidence" value="ECO:0007669"/>
    <property type="project" value="UniProtKB-KW"/>
</dbReference>
<dbReference type="SUPFAM" id="SSF53756">
    <property type="entry name" value="UDP-Glycosyltransferase/glycogen phosphorylase"/>
    <property type="match status" value="1"/>
</dbReference>
<dbReference type="Proteomes" id="UP001371224">
    <property type="component" value="Unassembled WGS sequence"/>
</dbReference>
<protein>
    <submittedName>
        <fullName evidence="1">Glycosyltransferase</fullName>
        <ecNumber evidence="1">2.4.-.-</ecNumber>
    </submittedName>
</protein>
<dbReference type="Pfam" id="PF13692">
    <property type="entry name" value="Glyco_trans_1_4"/>
    <property type="match status" value="1"/>
</dbReference>
<sequence length="367" mass="40686">MTDLVVMSLERWDDVWRRNQYLISGLLDSDPTLRVLFVEPPADPLHALRRRVRPEFGSRMRRVDDRLWAVRAVKWLPRRFDPFAAGRPVRHVRRAAERLGMDDPMLWVNDPGAADVARLTGWTALYDMTDDWLSADRPPTERARVAAGERWLLQHAATVVACSPELVRRKSDQRADIVLIRNAVDVARYQVPTERPADLPAGRTAVYVGTLHRDRLDVELCADVARGLAGTGSLVLVGPNALSDADTTLLRDSGVVLLGARSRDEVPAYLQHADVLVVPHVVSDFTESLDPIKLYEYQAVGRPVVSTPVAGFRDAAGVIIATSSTFSGKVAHAATASYPMRTSGRRESADWSVRVQAFQDLLVGTIC</sequence>
<evidence type="ECO:0000313" key="1">
    <source>
        <dbReference type="EMBL" id="MEJ1088251.1"/>
    </source>
</evidence>
<dbReference type="EMBL" id="JBBDGM010000005">
    <property type="protein sequence ID" value="MEJ1088251.1"/>
    <property type="molecule type" value="Genomic_DNA"/>
</dbReference>
<gene>
    <name evidence="1" type="ORF">WDU99_07980</name>
</gene>
<dbReference type="PANTHER" id="PTHR12526">
    <property type="entry name" value="GLYCOSYLTRANSFERASE"/>
    <property type="match status" value="1"/>
</dbReference>
<dbReference type="EC" id="2.4.-.-" evidence="1"/>
<keyword evidence="1" id="KW-0328">Glycosyltransferase</keyword>
<accession>A0ABU8LAA4</accession>
<evidence type="ECO:0000313" key="2">
    <source>
        <dbReference type="Proteomes" id="UP001371224"/>
    </source>
</evidence>
<proteinExistence type="predicted"/>